<keyword evidence="2" id="KW-1185">Reference proteome</keyword>
<dbReference type="EMBL" id="FOOU01000004">
    <property type="protein sequence ID" value="SFG24287.1"/>
    <property type="molecule type" value="Genomic_DNA"/>
</dbReference>
<dbReference type="Pfam" id="PF05930">
    <property type="entry name" value="Phage_AlpA"/>
    <property type="match status" value="1"/>
</dbReference>
<dbReference type="InterPro" id="IPR010260">
    <property type="entry name" value="AlpA"/>
</dbReference>
<accession>A0A1I2QDE5</accession>
<dbReference type="OrthoDB" id="8455288at2"/>
<dbReference type="STRING" id="1045558.SAMN05216175_104278"/>
<dbReference type="Proteomes" id="UP000198623">
    <property type="component" value="Unassembled WGS sequence"/>
</dbReference>
<dbReference type="PANTHER" id="PTHR36154">
    <property type="entry name" value="DNA-BINDING TRANSCRIPTIONAL ACTIVATOR ALPA"/>
    <property type="match status" value="1"/>
</dbReference>
<name>A0A1I2QDE5_9GAMM</name>
<reference evidence="2" key="1">
    <citation type="submission" date="2016-10" db="EMBL/GenBank/DDBJ databases">
        <authorList>
            <person name="Varghese N."/>
            <person name="Submissions S."/>
        </authorList>
    </citation>
    <scope>NUCLEOTIDE SEQUENCE [LARGE SCALE GENOMIC DNA]</scope>
    <source>
        <strain evidence="2">CGMCC 1.10971</strain>
    </source>
</reference>
<sequence>MDNRVTIIKLGEVIVRTGLSRSSIYRKINEHLFPSPVSLGHKAVGWVDGEIRQWIEERIAERDRQA</sequence>
<proteinExistence type="predicted"/>
<organism evidence="1 2">
    <name type="scientific">Neptunomonas qingdaonensis</name>
    <dbReference type="NCBI Taxonomy" id="1045558"/>
    <lineage>
        <taxon>Bacteria</taxon>
        <taxon>Pseudomonadati</taxon>
        <taxon>Pseudomonadota</taxon>
        <taxon>Gammaproteobacteria</taxon>
        <taxon>Oceanospirillales</taxon>
        <taxon>Oceanospirillaceae</taxon>
        <taxon>Neptunomonas</taxon>
    </lineage>
</organism>
<gene>
    <name evidence="1" type="ORF">SAMN05216175_104278</name>
</gene>
<protein>
    <submittedName>
        <fullName evidence="1">Transcriptional regulator, AlpA family</fullName>
    </submittedName>
</protein>
<evidence type="ECO:0000313" key="1">
    <source>
        <dbReference type="EMBL" id="SFG24287.1"/>
    </source>
</evidence>
<dbReference type="InterPro" id="IPR052931">
    <property type="entry name" value="Prophage_regulatory_activator"/>
</dbReference>
<evidence type="ECO:0000313" key="2">
    <source>
        <dbReference type="Proteomes" id="UP000198623"/>
    </source>
</evidence>
<dbReference type="AlphaFoldDB" id="A0A1I2QDE5"/>
<dbReference type="RefSeq" id="WP_090726682.1">
    <property type="nucleotide sequence ID" value="NZ_FOOU01000004.1"/>
</dbReference>
<dbReference type="Gene3D" id="1.10.238.160">
    <property type="match status" value="1"/>
</dbReference>
<dbReference type="PANTHER" id="PTHR36154:SF1">
    <property type="entry name" value="DNA-BINDING TRANSCRIPTIONAL ACTIVATOR ALPA"/>
    <property type="match status" value="1"/>
</dbReference>